<evidence type="ECO:0000313" key="2">
    <source>
        <dbReference type="EMBL" id="QOV43388.1"/>
    </source>
</evidence>
<dbReference type="KEGG" id="schf:IPT68_27165"/>
<sequence>MKNIQNAARQRARVAFTFVAAIAALLSVTACSSSGKKYTIPESLCGNDISRDVLEPLLPKGESLTEHPESSGSTKRCRIHVDGQSVLSASTERWADNTTARDVAQSALAVDPQDQQSDQGRFIYSSTGAVGKVNCAKAEAAQEPLWASVRVTHDDAKAEDMLRLIRAYAEAVGASEECAR</sequence>
<dbReference type="Proteomes" id="UP000594008">
    <property type="component" value="Chromosome"/>
</dbReference>
<gene>
    <name evidence="2" type="ORF">IPT68_27165</name>
</gene>
<proteinExistence type="predicted"/>
<feature type="signal peptide" evidence="1">
    <location>
        <begin position="1"/>
        <end position="32"/>
    </location>
</feature>
<evidence type="ECO:0000313" key="3">
    <source>
        <dbReference type="Proteomes" id="UP000594008"/>
    </source>
</evidence>
<evidence type="ECO:0008006" key="4">
    <source>
        <dbReference type="Google" id="ProtNLM"/>
    </source>
</evidence>
<reference evidence="2 3" key="1">
    <citation type="submission" date="2020-10" db="EMBL/GenBank/DDBJ databases">
        <title>Streptomyces chromofuscus complate genome analysis.</title>
        <authorList>
            <person name="Anwar N."/>
        </authorList>
    </citation>
    <scope>NUCLEOTIDE SEQUENCE [LARGE SCALE GENOMIC DNA]</scope>
    <source>
        <strain evidence="2 3">DSM 40273</strain>
    </source>
</reference>
<dbReference type="RefSeq" id="WP_189702061.1">
    <property type="nucleotide sequence ID" value="NZ_BMTA01000037.1"/>
</dbReference>
<feature type="chain" id="PRO_5030789939" description="Lipoprotein" evidence="1">
    <location>
        <begin position="33"/>
        <end position="180"/>
    </location>
</feature>
<dbReference type="EMBL" id="CP063374">
    <property type="protein sequence ID" value="QOV43388.1"/>
    <property type="molecule type" value="Genomic_DNA"/>
</dbReference>
<evidence type="ECO:0000256" key="1">
    <source>
        <dbReference type="SAM" id="SignalP"/>
    </source>
</evidence>
<name>A0A7M2T6U5_STRCW</name>
<keyword evidence="3" id="KW-1185">Reference proteome</keyword>
<keyword evidence="1" id="KW-0732">Signal</keyword>
<dbReference type="AlphaFoldDB" id="A0A7M2T6U5"/>
<dbReference type="PROSITE" id="PS51257">
    <property type="entry name" value="PROKAR_LIPOPROTEIN"/>
    <property type="match status" value="1"/>
</dbReference>
<accession>A0A7M2T6U5</accession>
<organism evidence="2 3">
    <name type="scientific">Streptomyces chromofuscus</name>
    <dbReference type="NCBI Taxonomy" id="42881"/>
    <lineage>
        <taxon>Bacteria</taxon>
        <taxon>Bacillati</taxon>
        <taxon>Actinomycetota</taxon>
        <taxon>Actinomycetes</taxon>
        <taxon>Kitasatosporales</taxon>
        <taxon>Streptomycetaceae</taxon>
        <taxon>Streptomyces</taxon>
    </lineage>
</organism>
<protein>
    <recommendedName>
        <fullName evidence="4">Lipoprotein</fullName>
    </recommendedName>
</protein>